<organism evidence="1 2">
    <name type="scientific">Panagrolaimus sp. JU765</name>
    <dbReference type="NCBI Taxonomy" id="591449"/>
    <lineage>
        <taxon>Eukaryota</taxon>
        <taxon>Metazoa</taxon>
        <taxon>Ecdysozoa</taxon>
        <taxon>Nematoda</taxon>
        <taxon>Chromadorea</taxon>
        <taxon>Rhabditida</taxon>
        <taxon>Tylenchina</taxon>
        <taxon>Panagrolaimomorpha</taxon>
        <taxon>Panagrolaimoidea</taxon>
        <taxon>Panagrolaimidae</taxon>
        <taxon>Panagrolaimus</taxon>
    </lineage>
</organism>
<name>A0AC34QQ01_9BILA</name>
<dbReference type="WBParaSite" id="JU765_v2.g18105.t1">
    <property type="protein sequence ID" value="JU765_v2.g18105.t1"/>
    <property type="gene ID" value="JU765_v2.g18105"/>
</dbReference>
<reference evidence="2" key="1">
    <citation type="submission" date="2022-11" db="UniProtKB">
        <authorList>
            <consortium name="WormBaseParasite"/>
        </authorList>
    </citation>
    <scope>IDENTIFICATION</scope>
</reference>
<dbReference type="Proteomes" id="UP000887576">
    <property type="component" value="Unplaced"/>
</dbReference>
<protein>
    <submittedName>
        <fullName evidence="2">Uncharacterized protein</fullName>
    </submittedName>
</protein>
<sequence>MFAGLILTTLAVDMCGSTGIESMHLMGRVNPRKLLNAFTQKVYDSSSPHFRAYEPHDIRIIPYIDEFIKTYENNVSKMFI</sequence>
<proteinExistence type="predicted"/>
<accession>A0AC34QQ01</accession>
<evidence type="ECO:0000313" key="2">
    <source>
        <dbReference type="WBParaSite" id="JU765_v2.g18105.t1"/>
    </source>
</evidence>
<evidence type="ECO:0000313" key="1">
    <source>
        <dbReference type="Proteomes" id="UP000887576"/>
    </source>
</evidence>